<reference evidence="2 3" key="1">
    <citation type="journal article" date="2017" name="MBio">
        <title>Type VI secretion-mediated competition in the bee gut microbiome.</title>
        <authorList>
            <person name="Steele M.I."/>
            <person name="Kwong W.K."/>
            <person name="Powell J.E."/>
            <person name="Whiteley M."/>
            <person name="Moran N.A."/>
        </authorList>
    </citation>
    <scope>NUCLEOTIDE SEQUENCE [LARGE SCALE GENOMIC DNA]</scope>
    <source>
        <strain evidence="2 3">Nev3CBA3</strain>
    </source>
</reference>
<dbReference type="Proteomes" id="UP000229434">
    <property type="component" value="Unassembled WGS sequence"/>
</dbReference>
<feature type="transmembrane region" description="Helical" evidence="1">
    <location>
        <begin position="38"/>
        <end position="57"/>
    </location>
</feature>
<evidence type="ECO:0000256" key="1">
    <source>
        <dbReference type="SAM" id="Phobius"/>
    </source>
</evidence>
<keyword evidence="1" id="KW-1133">Transmembrane helix</keyword>
<accession>A0A2N9XXZ2</accession>
<protein>
    <submittedName>
        <fullName evidence="2">Uncharacterized protein</fullName>
    </submittedName>
</protein>
<feature type="transmembrane region" description="Helical" evidence="1">
    <location>
        <begin position="12"/>
        <end position="32"/>
    </location>
</feature>
<proteinExistence type="predicted"/>
<dbReference type="AlphaFoldDB" id="A0A2N9XXZ2"/>
<evidence type="ECO:0000313" key="3">
    <source>
        <dbReference type="Proteomes" id="UP000229434"/>
    </source>
</evidence>
<comment type="caution">
    <text evidence="2">The sequence shown here is derived from an EMBL/GenBank/DDBJ whole genome shotgun (WGS) entry which is preliminary data.</text>
</comment>
<dbReference type="EMBL" id="MEIS01000106">
    <property type="protein sequence ID" value="PIT55039.1"/>
    <property type="molecule type" value="Genomic_DNA"/>
</dbReference>
<organism evidence="2 3">
    <name type="scientific">Snodgrassella alvi</name>
    <dbReference type="NCBI Taxonomy" id="1196083"/>
    <lineage>
        <taxon>Bacteria</taxon>
        <taxon>Pseudomonadati</taxon>
        <taxon>Pseudomonadota</taxon>
        <taxon>Betaproteobacteria</taxon>
        <taxon>Neisseriales</taxon>
        <taxon>Neisseriaceae</taxon>
        <taxon>Snodgrassella</taxon>
    </lineage>
</organism>
<name>A0A2N9XXZ2_9NEIS</name>
<gene>
    <name evidence="2" type="ORF">BHC49_07075</name>
</gene>
<sequence>MFLRGTEIRLVVGYGFIGMFISTVIKGVYPIYFSNLVYYGVSIGNAGCGWFYFRYFFDSSD</sequence>
<evidence type="ECO:0000313" key="2">
    <source>
        <dbReference type="EMBL" id="PIT55039.1"/>
    </source>
</evidence>
<keyword evidence="1" id="KW-0472">Membrane</keyword>
<keyword evidence="1" id="KW-0812">Transmembrane</keyword>